<protein>
    <submittedName>
        <fullName evidence="2">Uncharacterized protein</fullName>
    </submittedName>
</protein>
<evidence type="ECO:0000313" key="2">
    <source>
        <dbReference type="WBParaSite" id="PSAMB.scaffold4121size15627.g23545.t1"/>
    </source>
</evidence>
<organism evidence="1 2">
    <name type="scientific">Plectus sambesii</name>
    <dbReference type="NCBI Taxonomy" id="2011161"/>
    <lineage>
        <taxon>Eukaryota</taxon>
        <taxon>Metazoa</taxon>
        <taxon>Ecdysozoa</taxon>
        <taxon>Nematoda</taxon>
        <taxon>Chromadorea</taxon>
        <taxon>Plectida</taxon>
        <taxon>Plectina</taxon>
        <taxon>Plectoidea</taxon>
        <taxon>Plectidae</taxon>
        <taxon>Plectus</taxon>
    </lineage>
</organism>
<dbReference type="WBParaSite" id="PSAMB.scaffold4121size15627.g23545.t1">
    <property type="protein sequence ID" value="PSAMB.scaffold4121size15627.g23545.t1"/>
    <property type="gene ID" value="PSAMB.scaffold4121size15627.g23545"/>
</dbReference>
<accession>A0A914WIK3</accession>
<dbReference type="AlphaFoldDB" id="A0A914WIK3"/>
<proteinExistence type="predicted"/>
<sequence length="168" mass="19012">MLRTKAKTTTTGKRMMTMGRLVEMTAVMGRRTKMTISCRTCLLRSRQCCRLICSLCRLRLSTTTSTADMTNHMTAEAPLWETVTVSANRSAMRLENLLEISAIRTRQMLEGDVMNLLMELVATANGDFDSLQRLDRFPWCIAQLLTAIKPARLDRTAIQIHCIASRSH</sequence>
<reference evidence="2" key="1">
    <citation type="submission" date="2022-11" db="UniProtKB">
        <authorList>
            <consortium name="WormBaseParasite"/>
        </authorList>
    </citation>
    <scope>IDENTIFICATION</scope>
</reference>
<keyword evidence="1" id="KW-1185">Reference proteome</keyword>
<name>A0A914WIK3_9BILA</name>
<dbReference type="Proteomes" id="UP000887566">
    <property type="component" value="Unplaced"/>
</dbReference>
<evidence type="ECO:0000313" key="1">
    <source>
        <dbReference type="Proteomes" id="UP000887566"/>
    </source>
</evidence>